<name>J7G6D2_9CRYP</name>
<keyword evidence="1" id="KW-0542">Nucleomorph</keyword>
<dbReference type="SUPFAM" id="SSF102405">
    <property type="entry name" value="MCP/YpsA-like"/>
    <property type="match status" value="1"/>
</dbReference>
<evidence type="ECO:0008006" key="3">
    <source>
        <dbReference type="Google" id="ProtNLM"/>
    </source>
</evidence>
<geneLocation type="nucleomorph" evidence="1"/>
<accession>J7G6D2</accession>
<proteinExistence type="predicted"/>
<protein>
    <recommendedName>
        <fullName evidence="3">Cyanobacteria-specific protein</fullName>
    </recommendedName>
</protein>
<dbReference type="AlphaFoldDB" id="J7G6D2"/>
<dbReference type="Gene3D" id="3.40.50.450">
    <property type="match status" value="1"/>
</dbReference>
<dbReference type="EMBL" id="CP003682">
    <property type="protein sequence ID" value="AFP65596.1"/>
    <property type="molecule type" value="Genomic_DNA"/>
</dbReference>
<gene>
    <name evidence="1" type="ORF">CMESO_444</name>
</gene>
<dbReference type="Proteomes" id="UP000243348">
    <property type="component" value="Nucleomorph 3"/>
</dbReference>
<evidence type="ECO:0000313" key="1">
    <source>
        <dbReference type="EMBL" id="AFP65596.1"/>
    </source>
</evidence>
<reference evidence="1 2" key="1">
    <citation type="journal article" date="2012" name="Genome Biol. Evol.">
        <title>Nucleomorph genome sequence of the cryptophyte alga Chroomonas mesostigmatica CCMP1168 reveals lineage-specific gene loss and genome complexity.</title>
        <authorList>
            <person name="Moore C.E."/>
            <person name="Curtis B."/>
            <person name="Mills T."/>
            <person name="Tanifuji G."/>
            <person name="Archibald J.M."/>
        </authorList>
    </citation>
    <scope>NUCLEOTIDE SEQUENCE [LARGE SCALE GENOMIC DNA]</scope>
    <source>
        <strain evidence="1 2">CCMP1168</strain>
    </source>
</reference>
<organism evidence="1 2">
    <name type="scientific">Chroomonas mesostigmatica CCMP1168</name>
    <dbReference type="NCBI Taxonomy" id="1195612"/>
    <lineage>
        <taxon>Eukaryota</taxon>
        <taxon>Cryptophyceae</taxon>
        <taxon>Pyrenomonadales</taxon>
        <taxon>Chroomonadaceae</taxon>
        <taxon>Chroomonas</taxon>
    </lineage>
</organism>
<evidence type="ECO:0000313" key="2">
    <source>
        <dbReference type="Proteomes" id="UP000243348"/>
    </source>
</evidence>
<sequence length="238" mass="26559">MHSFLFFASPILRSRNSSSIFKKKNSGVYENSSIFLGKNKKKNKAIFLPSKNESYENESESNLSTLIDSKEEERDKMFDTILQELSAIQQNAPRRVAILGTRHFSFLHQQIVELLTYANVLVGNHIFTSGGANGGTNAAVIRGALRAEKPDLLTVVLPQSLNNQPPDVRDLLEKVQNVVEMSENDDLPLDVASRLCNSNIIGRCEHLISFAFHDSVVVLEAAREAKSLNKLVTLLYLD</sequence>